<feature type="compositionally biased region" description="Polar residues" evidence="1">
    <location>
        <begin position="19"/>
        <end position="39"/>
    </location>
</feature>
<evidence type="ECO:0000313" key="3">
    <source>
        <dbReference type="Proteomes" id="UP000054279"/>
    </source>
</evidence>
<feature type="region of interest" description="Disordered" evidence="1">
    <location>
        <begin position="18"/>
        <end position="39"/>
    </location>
</feature>
<organism evidence="2 3">
    <name type="scientific">Sphaerobolus stellatus (strain SS14)</name>
    <dbReference type="NCBI Taxonomy" id="990650"/>
    <lineage>
        <taxon>Eukaryota</taxon>
        <taxon>Fungi</taxon>
        <taxon>Dikarya</taxon>
        <taxon>Basidiomycota</taxon>
        <taxon>Agaricomycotina</taxon>
        <taxon>Agaricomycetes</taxon>
        <taxon>Phallomycetidae</taxon>
        <taxon>Geastrales</taxon>
        <taxon>Sphaerobolaceae</taxon>
        <taxon>Sphaerobolus</taxon>
    </lineage>
</organism>
<evidence type="ECO:0000256" key="1">
    <source>
        <dbReference type="SAM" id="MobiDB-lite"/>
    </source>
</evidence>
<name>A0A0C9VX31_SPHS4</name>
<dbReference type="AlphaFoldDB" id="A0A0C9VX31"/>
<dbReference type="EMBL" id="KN837127">
    <property type="protein sequence ID" value="KIJ42916.1"/>
    <property type="molecule type" value="Genomic_DNA"/>
</dbReference>
<keyword evidence="3" id="KW-1185">Reference proteome</keyword>
<feature type="non-terminal residue" evidence="2">
    <location>
        <position position="1"/>
    </location>
</feature>
<dbReference type="HOGENOM" id="CLU_2321883_0_0_1"/>
<reference evidence="2 3" key="1">
    <citation type="submission" date="2014-06" db="EMBL/GenBank/DDBJ databases">
        <title>Evolutionary Origins and Diversification of the Mycorrhizal Mutualists.</title>
        <authorList>
            <consortium name="DOE Joint Genome Institute"/>
            <consortium name="Mycorrhizal Genomics Consortium"/>
            <person name="Kohler A."/>
            <person name="Kuo A."/>
            <person name="Nagy L.G."/>
            <person name="Floudas D."/>
            <person name="Copeland A."/>
            <person name="Barry K.W."/>
            <person name="Cichocki N."/>
            <person name="Veneault-Fourrey C."/>
            <person name="LaButti K."/>
            <person name="Lindquist E.A."/>
            <person name="Lipzen A."/>
            <person name="Lundell T."/>
            <person name="Morin E."/>
            <person name="Murat C."/>
            <person name="Riley R."/>
            <person name="Ohm R."/>
            <person name="Sun H."/>
            <person name="Tunlid A."/>
            <person name="Henrissat B."/>
            <person name="Grigoriev I.V."/>
            <person name="Hibbett D.S."/>
            <person name="Martin F."/>
        </authorList>
    </citation>
    <scope>NUCLEOTIDE SEQUENCE [LARGE SCALE GENOMIC DNA]</scope>
    <source>
        <strain evidence="2 3">SS14</strain>
    </source>
</reference>
<proteinExistence type="predicted"/>
<evidence type="ECO:0000313" key="2">
    <source>
        <dbReference type="EMBL" id="KIJ42916.1"/>
    </source>
</evidence>
<protein>
    <submittedName>
        <fullName evidence="2">Uncharacterized protein</fullName>
    </submittedName>
</protein>
<gene>
    <name evidence="2" type="ORF">M422DRAFT_31204</name>
</gene>
<accession>A0A0C9VX31</accession>
<feature type="non-terminal residue" evidence="2">
    <location>
        <position position="102"/>
    </location>
</feature>
<sequence>MSGGTTYLLSSTTCIRPYPSNNVMTSPSRRSNRIRNTPSQDASLYSRLAPFSGYLVSTSMRQACTGRWTAVTSPCPLISIVSTAVFPNNLRPNIVIVSSSGI</sequence>
<dbReference type="Proteomes" id="UP000054279">
    <property type="component" value="Unassembled WGS sequence"/>
</dbReference>